<evidence type="ECO:0000256" key="2">
    <source>
        <dbReference type="ARBA" id="ARBA00022741"/>
    </source>
</evidence>
<evidence type="ECO:0000256" key="9">
    <source>
        <dbReference type="ARBA" id="ARBA00048954"/>
    </source>
</evidence>
<protein>
    <submittedName>
        <fullName evidence="14">ATP-binding protein</fullName>
    </submittedName>
</protein>
<dbReference type="InterPro" id="IPR002789">
    <property type="entry name" value="HerA_central"/>
</dbReference>
<keyword evidence="2" id="KW-0547">Nucleotide-binding</keyword>
<dbReference type="Gene3D" id="3.40.50.300">
    <property type="entry name" value="P-loop containing nucleotide triphosphate hydrolases"/>
    <property type="match status" value="2"/>
</dbReference>
<dbReference type="GO" id="GO:0005524">
    <property type="term" value="F:ATP binding"/>
    <property type="evidence" value="ECO:0007669"/>
    <property type="project" value="UniProtKB-KW"/>
</dbReference>
<evidence type="ECO:0000256" key="8">
    <source>
        <dbReference type="ARBA" id="ARBA00034617"/>
    </source>
</evidence>
<dbReference type="Pfam" id="PF01935">
    <property type="entry name" value="DUF87"/>
    <property type="match status" value="1"/>
</dbReference>
<accession>A0A7C3RLE8</accession>
<gene>
    <name evidence="14" type="ORF">ENW66_01860</name>
</gene>
<evidence type="ECO:0000256" key="5">
    <source>
        <dbReference type="ARBA" id="ARBA00022840"/>
    </source>
</evidence>
<evidence type="ECO:0000259" key="13">
    <source>
        <dbReference type="Pfam" id="PF09378"/>
    </source>
</evidence>
<feature type="domain" description="Helicase HerA central" evidence="11">
    <location>
        <begin position="129"/>
        <end position="354"/>
    </location>
</feature>
<evidence type="ECO:0000259" key="11">
    <source>
        <dbReference type="Pfam" id="PF01935"/>
    </source>
</evidence>
<evidence type="ECO:0000256" key="4">
    <source>
        <dbReference type="ARBA" id="ARBA00022806"/>
    </source>
</evidence>
<comment type="catalytic activity">
    <reaction evidence="8">
        <text>Couples ATP hydrolysis with the unwinding of duplex DNA by translocating in the 3'-5' direction.</text>
        <dbReference type="EC" id="5.6.2.4"/>
    </reaction>
</comment>
<dbReference type="GO" id="GO:0003677">
    <property type="term" value="F:DNA binding"/>
    <property type="evidence" value="ECO:0007669"/>
    <property type="project" value="UniProtKB-KW"/>
</dbReference>
<comment type="catalytic activity">
    <reaction evidence="9">
        <text>ATP + H2O = ADP + phosphate + H(+)</text>
        <dbReference type="Rhea" id="RHEA:13065"/>
        <dbReference type="ChEBI" id="CHEBI:15377"/>
        <dbReference type="ChEBI" id="CHEBI:15378"/>
        <dbReference type="ChEBI" id="CHEBI:30616"/>
        <dbReference type="ChEBI" id="CHEBI:43474"/>
        <dbReference type="ChEBI" id="CHEBI:456216"/>
        <dbReference type="EC" id="5.6.2.3"/>
    </reaction>
</comment>
<feature type="domain" description="Helicase HerA-like C-terminal" evidence="12">
    <location>
        <begin position="378"/>
        <end position="477"/>
    </location>
</feature>
<dbReference type="Pfam" id="PF05872">
    <property type="entry name" value="HerA_C"/>
    <property type="match status" value="1"/>
</dbReference>
<dbReference type="InterPro" id="IPR033186">
    <property type="entry name" value="HerA_C"/>
</dbReference>
<dbReference type="Pfam" id="PF09378">
    <property type="entry name" value="HAS-barrel"/>
    <property type="match status" value="1"/>
</dbReference>
<dbReference type="GO" id="GO:0043139">
    <property type="term" value="F:5'-3' DNA helicase activity"/>
    <property type="evidence" value="ECO:0007669"/>
    <property type="project" value="UniProtKB-EC"/>
</dbReference>
<keyword evidence="6" id="KW-0238">DNA-binding</keyword>
<keyword evidence="7" id="KW-0413">Isomerase</keyword>
<keyword evidence="5 14" id="KW-0067">ATP-binding</keyword>
<dbReference type="PANTHER" id="PTHR42957:SF1">
    <property type="entry name" value="HELICASE MJ1565-RELATED"/>
    <property type="match status" value="1"/>
</dbReference>
<evidence type="ECO:0000259" key="12">
    <source>
        <dbReference type="Pfam" id="PF05872"/>
    </source>
</evidence>
<dbReference type="InterPro" id="IPR027417">
    <property type="entry name" value="P-loop_NTPase"/>
</dbReference>
<evidence type="ECO:0000256" key="3">
    <source>
        <dbReference type="ARBA" id="ARBA00022801"/>
    </source>
</evidence>
<comment type="caution">
    <text evidence="14">The sequence shown here is derived from an EMBL/GenBank/DDBJ whole genome shotgun (WGS) entry which is preliminary data.</text>
</comment>
<dbReference type="InterPro" id="IPR018538">
    <property type="entry name" value="HerA_barrel_dom"/>
</dbReference>
<comment type="catalytic activity">
    <reaction evidence="10">
        <text>ATP + H2O = ADP + phosphate + H(+)</text>
        <dbReference type="Rhea" id="RHEA:13065"/>
        <dbReference type="ChEBI" id="CHEBI:15377"/>
        <dbReference type="ChEBI" id="CHEBI:15378"/>
        <dbReference type="ChEBI" id="CHEBI:30616"/>
        <dbReference type="ChEBI" id="CHEBI:43474"/>
        <dbReference type="ChEBI" id="CHEBI:456216"/>
        <dbReference type="EC" id="5.6.2.4"/>
    </reaction>
</comment>
<keyword evidence="4" id="KW-0347">Helicase</keyword>
<evidence type="ECO:0000256" key="1">
    <source>
        <dbReference type="ARBA" id="ARBA00007816"/>
    </source>
</evidence>
<dbReference type="SUPFAM" id="SSF52540">
    <property type="entry name" value="P-loop containing nucleoside triphosphate hydrolases"/>
    <property type="match status" value="1"/>
</dbReference>
<evidence type="ECO:0000256" key="7">
    <source>
        <dbReference type="ARBA" id="ARBA00023235"/>
    </source>
</evidence>
<feature type="domain" description="Helicase HerA barrel" evidence="13">
    <location>
        <begin position="4"/>
        <end position="95"/>
    </location>
</feature>
<dbReference type="EMBL" id="DTLB01000008">
    <property type="protein sequence ID" value="HFW31689.1"/>
    <property type="molecule type" value="Genomic_DNA"/>
</dbReference>
<dbReference type="GO" id="GO:0016787">
    <property type="term" value="F:hydrolase activity"/>
    <property type="evidence" value="ECO:0007669"/>
    <property type="project" value="UniProtKB-KW"/>
</dbReference>
<evidence type="ECO:0000313" key="14">
    <source>
        <dbReference type="EMBL" id="HFW31689.1"/>
    </source>
</evidence>
<dbReference type="InterPro" id="IPR008571">
    <property type="entry name" value="HerA-like"/>
</dbReference>
<proteinExistence type="inferred from homology"/>
<evidence type="ECO:0000256" key="6">
    <source>
        <dbReference type="ARBA" id="ARBA00023125"/>
    </source>
</evidence>
<comment type="similarity">
    <text evidence="1">Belongs to the HerA family.</text>
</comment>
<dbReference type="GO" id="GO:0043138">
    <property type="term" value="F:3'-5' DNA helicase activity"/>
    <property type="evidence" value="ECO:0007669"/>
    <property type="project" value="UniProtKB-EC"/>
</dbReference>
<organism evidence="14">
    <name type="scientific">Archaeoglobus fulgidus</name>
    <dbReference type="NCBI Taxonomy" id="2234"/>
    <lineage>
        <taxon>Archaea</taxon>
        <taxon>Methanobacteriati</taxon>
        <taxon>Methanobacteriota</taxon>
        <taxon>Archaeoglobi</taxon>
        <taxon>Archaeoglobales</taxon>
        <taxon>Archaeoglobaceae</taxon>
        <taxon>Archaeoglobus</taxon>
    </lineage>
</organism>
<dbReference type="AlphaFoldDB" id="A0A7C3RLE8"/>
<sequence>MQSVGLVMGKSSITDFSFAVNPSAIPKFGEYVTAVNRDGEEVIGIVREISNFNRMILDEGFSFEYLIKNLDFSRKLIEKNDVIVATASVIGVVRNGEVYPNRTPIKPNSEVFLADNEVLSSLFRCEGGVELGKMIARPDISVSLDIKQLVLRHFAILSVTGGGKSNTVAVLVNDIVRKLNGTVVLIDPHGEYVGYTFEDGSERGKNVVPAGIRPERLEPWEFASLVGIDRDATVQRMHIERIFTTVKHERRAGKEFVDRVLDIAEEWINIAAGKGEAEYYDFNGAKRVATLDRQDLNALARIKEYVSSFMRRYEDLLSQKDMLANIKPGYLNVVNLSGFDEGQMRVVVAYLLRNLLLGRINYVRGKGGWEKVCPAIVKPLLIIFEEGHIFAPKGVNNDVVTWMGRIAREGRKFGIGLGIVSQRPKRLNDDVLSQCNTKIILRITEPNDQRYVQHASEQISEDLLKDIASLGVGEAVVVGPAVKLPVALKVRKFAGNYGGRDIDVVEEWLGREEEQKRQITLEDLAV</sequence>
<dbReference type="PANTHER" id="PTHR42957">
    <property type="entry name" value="HELICASE MJ1565-RELATED"/>
    <property type="match status" value="1"/>
</dbReference>
<keyword evidence="3" id="KW-0378">Hydrolase</keyword>
<reference evidence="14" key="1">
    <citation type="journal article" date="2020" name="mSystems">
        <title>Genome- and Community-Level Interaction Insights into Carbon Utilization and Element Cycling Functions of Hydrothermarchaeota in Hydrothermal Sediment.</title>
        <authorList>
            <person name="Zhou Z."/>
            <person name="Liu Y."/>
            <person name="Xu W."/>
            <person name="Pan J."/>
            <person name="Luo Z.H."/>
            <person name="Li M."/>
        </authorList>
    </citation>
    <scope>NUCLEOTIDE SEQUENCE [LARGE SCALE GENOMIC DNA]</scope>
    <source>
        <strain evidence="14">SpSt-87</strain>
    </source>
</reference>
<name>A0A7C3RLE8_ARCFL</name>
<evidence type="ECO:0000256" key="10">
    <source>
        <dbReference type="ARBA" id="ARBA00048988"/>
    </source>
</evidence>